<evidence type="ECO:0000256" key="11">
    <source>
        <dbReference type="SAM" id="MobiDB-lite"/>
    </source>
</evidence>
<comment type="function">
    <text evidence="1 10">Controls the rotational direction of flagella during chemotaxis.</text>
</comment>
<dbReference type="Pfam" id="PF03748">
    <property type="entry name" value="FliL"/>
    <property type="match status" value="1"/>
</dbReference>
<protein>
    <recommendedName>
        <fullName evidence="10">Flagellar protein FliL</fullName>
    </recommendedName>
</protein>
<accession>A0ABX2IRM9</accession>
<evidence type="ECO:0000256" key="10">
    <source>
        <dbReference type="RuleBase" id="RU364125"/>
    </source>
</evidence>
<feature type="chain" id="PRO_5047111860" description="Flagellar protein FliL" evidence="12">
    <location>
        <begin position="22"/>
        <end position="170"/>
    </location>
</feature>
<evidence type="ECO:0000313" key="14">
    <source>
        <dbReference type="Proteomes" id="UP000777935"/>
    </source>
</evidence>
<name>A0ABX2IRM9_9RHOB</name>
<keyword evidence="5 10" id="KW-0145">Chemotaxis</keyword>
<proteinExistence type="inferred from homology"/>
<evidence type="ECO:0000256" key="9">
    <source>
        <dbReference type="ARBA" id="ARBA00023136"/>
    </source>
</evidence>
<evidence type="ECO:0000256" key="5">
    <source>
        <dbReference type="ARBA" id="ARBA00022500"/>
    </source>
</evidence>
<organism evidence="13 14">
    <name type="scientific">Parasulfitobacter algicola</name>
    <dbReference type="NCBI Taxonomy" id="2614809"/>
    <lineage>
        <taxon>Bacteria</taxon>
        <taxon>Pseudomonadati</taxon>
        <taxon>Pseudomonadota</taxon>
        <taxon>Alphaproteobacteria</taxon>
        <taxon>Rhodobacterales</taxon>
        <taxon>Roseobacteraceae</taxon>
        <taxon>Parasulfitobacter</taxon>
    </lineage>
</organism>
<keyword evidence="7 10" id="KW-0283">Flagellar rotation</keyword>
<keyword evidence="13" id="KW-0282">Flagellum</keyword>
<keyword evidence="6" id="KW-0812">Transmembrane</keyword>
<dbReference type="Proteomes" id="UP000777935">
    <property type="component" value="Unassembled WGS sequence"/>
</dbReference>
<keyword evidence="14" id="KW-1185">Reference proteome</keyword>
<keyword evidence="13" id="KW-0966">Cell projection</keyword>
<keyword evidence="8" id="KW-1133">Transmembrane helix</keyword>
<evidence type="ECO:0000256" key="6">
    <source>
        <dbReference type="ARBA" id="ARBA00022692"/>
    </source>
</evidence>
<keyword evidence="13" id="KW-0969">Cilium</keyword>
<comment type="caution">
    <text evidence="13">The sequence shown here is derived from an EMBL/GenBank/DDBJ whole genome shotgun (WGS) entry which is preliminary data.</text>
</comment>
<keyword evidence="9 10" id="KW-0472">Membrane</keyword>
<keyword evidence="4" id="KW-1003">Cell membrane</keyword>
<evidence type="ECO:0000256" key="8">
    <source>
        <dbReference type="ARBA" id="ARBA00022989"/>
    </source>
</evidence>
<evidence type="ECO:0000256" key="12">
    <source>
        <dbReference type="SAM" id="SignalP"/>
    </source>
</evidence>
<comment type="subcellular location">
    <subcellularLocation>
        <location evidence="10">Cell inner membrane</location>
    </subcellularLocation>
    <subcellularLocation>
        <location evidence="2">Cell membrane</location>
        <topology evidence="2">Single-pass membrane protein</topology>
    </subcellularLocation>
</comment>
<feature type="signal peptide" evidence="12">
    <location>
        <begin position="1"/>
        <end position="21"/>
    </location>
</feature>
<feature type="region of interest" description="Disordered" evidence="11">
    <location>
        <begin position="30"/>
        <end position="58"/>
    </location>
</feature>
<reference evidence="13 14" key="1">
    <citation type="submission" date="2020-06" db="EMBL/GenBank/DDBJ databases">
        <title>Sulfitobacter algicola sp. nov., isolated from green algae.</title>
        <authorList>
            <person name="Wang C."/>
        </authorList>
    </citation>
    <scope>NUCLEOTIDE SEQUENCE [LARGE SCALE GENOMIC DNA]</scope>
    <source>
        <strain evidence="13 14">1151</strain>
    </source>
</reference>
<comment type="similarity">
    <text evidence="3 10">Belongs to the FliL family.</text>
</comment>
<gene>
    <name evidence="13" type="ORF">HRQ87_07625</name>
</gene>
<dbReference type="EMBL" id="JABUFE010000003">
    <property type="protein sequence ID" value="NSX54671.1"/>
    <property type="molecule type" value="Genomic_DNA"/>
</dbReference>
<evidence type="ECO:0000256" key="3">
    <source>
        <dbReference type="ARBA" id="ARBA00008281"/>
    </source>
</evidence>
<keyword evidence="10" id="KW-0997">Cell inner membrane</keyword>
<evidence type="ECO:0000256" key="1">
    <source>
        <dbReference type="ARBA" id="ARBA00002254"/>
    </source>
</evidence>
<dbReference type="InterPro" id="IPR005503">
    <property type="entry name" value="FliL"/>
</dbReference>
<evidence type="ECO:0000256" key="4">
    <source>
        <dbReference type="ARBA" id="ARBA00022475"/>
    </source>
</evidence>
<evidence type="ECO:0000313" key="13">
    <source>
        <dbReference type="EMBL" id="NSX54671.1"/>
    </source>
</evidence>
<evidence type="ECO:0000256" key="7">
    <source>
        <dbReference type="ARBA" id="ARBA00022779"/>
    </source>
</evidence>
<evidence type="ECO:0000256" key="2">
    <source>
        <dbReference type="ARBA" id="ARBA00004162"/>
    </source>
</evidence>
<keyword evidence="12" id="KW-0732">Signal</keyword>
<sequence length="170" mass="18462">MKKIILPLLLASIGTAAGVGAGIFLKAPPEETAEHTDGEKDETHAQDAQKDDDQGDAKYEESGDFQYVKMNNQFVVPIVDDGAVSALVVLSLSLEISEGQQSAVFQREPRLRDGFLQILFDHANLGGFTGTFTNSNNMNTLRMGLREVAKNVLGDIANDVLITDIVRQDI</sequence>